<dbReference type="EMBL" id="HADW01006773">
    <property type="protein sequence ID" value="SBP08173.1"/>
    <property type="molecule type" value="Transcribed_RNA"/>
</dbReference>
<dbReference type="InterPro" id="IPR011993">
    <property type="entry name" value="PH-like_dom_sf"/>
</dbReference>
<dbReference type="PANTHER" id="PTHR10807:SF39">
    <property type="entry name" value="MYOTUBULARIN-RELATED PROTEIN 10"/>
    <property type="match status" value="1"/>
</dbReference>
<dbReference type="Gene3D" id="2.30.29.30">
    <property type="entry name" value="Pleckstrin-homology domain (PH domain)/Phosphotyrosine-binding domain (PTB)"/>
    <property type="match status" value="1"/>
</dbReference>
<dbReference type="Pfam" id="PF06602">
    <property type="entry name" value="Myotub-related"/>
    <property type="match status" value="2"/>
</dbReference>
<proteinExistence type="inferred from homology"/>
<protein>
    <submittedName>
        <fullName evidence="4">Myotubularin related protein 10</fullName>
    </submittedName>
</protein>
<feature type="region of interest" description="Disordered" evidence="2">
    <location>
        <begin position="679"/>
        <end position="711"/>
    </location>
</feature>
<reference evidence="4" key="2">
    <citation type="submission" date="2016-06" db="EMBL/GenBank/DDBJ databases">
        <title>The genome of a short-lived fish provides insights into sex chromosome evolution and the genetic control of aging.</title>
        <authorList>
            <person name="Reichwald K."/>
            <person name="Felder M."/>
            <person name="Petzold A."/>
            <person name="Koch P."/>
            <person name="Groth M."/>
            <person name="Platzer M."/>
        </authorList>
    </citation>
    <scope>NUCLEOTIDE SEQUENCE</scope>
    <source>
        <tissue evidence="4">Brain</tissue>
    </source>
</reference>
<dbReference type="AlphaFoldDB" id="A0A1A7WR06"/>
<evidence type="ECO:0000256" key="2">
    <source>
        <dbReference type="SAM" id="MobiDB-lite"/>
    </source>
</evidence>
<feature type="compositionally biased region" description="Pro residues" evidence="2">
    <location>
        <begin position="685"/>
        <end position="695"/>
    </location>
</feature>
<dbReference type="InterPro" id="IPR010569">
    <property type="entry name" value="Myotubularin-like_Pase_dom"/>
</dbReference>
<dbReference type="InterPro" id="IPR022587">
    <property type="entry name" value="MTMR12-like_C"/>
</dbReference>
<name>A0A1A7WR06_9TELE</name>
<sequence>MFSVRATKPTFRSYLPPLQTDVTNTVVPPIKKLEPVLLPGEIVVNEANFVRKCISTESSQNDLWGKLICTNFKVSFIPQDDSPKQKSQLSHLLLGEHDIPLTCLEQVVTVNDTKGKKKVLGSNQKLKFNPTELLLYCKDWRIIRYCFDEAGPESAKKVCLAIAHYSHPADLQLLFGFEYQGLRYHESKEEQVNGSNSRGGLQTPLFDRPPDWDREIKRTNASEWRVCSINEHYAVSSSLPEHIVVPVSLADQDLKQFSALFTDGRIPMWCWNHPNGSALVRMTVLTEQLVQKKFDQRIFSAIAKSHPQSEDVMRSDLDKTLPNIQEIQAAFLKLKQLCVLDIFEETEERWLTTLENTRWLEYVRMFLKHSAEMVYYLDGKNASVILHEEEDRDLSCVVSSLVQLMLDPYYRSLIGFQTLVQKEWVMAGHRFLDRCNHLKKNDNKESPLFTLFLDCVWQMMNQYPLAFEFTEVYLVVLNDSMWTPLFSTFLFSSPKHRAQILMDFAKNKAIPASEDLSALFPPVWEWSQQFSSKDQALFNNPLFVGRVQKGEMKTFRRTKKTYSYSVRGGATLQQNGQRAREDTLYRRASLNSELKSDFSPVKDESPSERYFRDWFSRPIDLQGLLIPVLLPTHVVLWKLFFLRWVPEVCIPKGGSATAYHLLSDLADQIEMLQMQVRQYKGPTPGSSPLPSPGGPPSDQKKMQFKAGSPDDPQMHPDFFTSSFPYNPMGNLCWRSVQGTPISKFLNGARTWLSTETLANDTF</sequence>
<dbReference type="PANTHER" id="PTHR10807">
    <property type="entry name" value="MYOTUBULARIN-RELATED"/>
    <property type="match status" value="1"/>
</dbReference>
<comment type="similarity">
    <text evidence="1">Belongs to the protein-tyrosine phosphatase family. Non-receptor class myotubularin subfamily.</text>
</comment>
<organism evidence="4">
    <name type="scientific">Iconisemion striatum</name>
    <dbReference type="NCBI Taxonomy" id="60296"/>
    <lineage>
        <taxon>Eukaryota</taxon>
        <taxon>Metazoa</taxon>
        <taxon>Chordata</taxon>
        <taxon>Craniata</taxon>
        <taxon>Vertebrata</taxon>
        <taxon>Euteleostomi</taxon>
        <taxon>Actinopterygii</taxon>
        <taxon>Neopterygii</taxon>
        <taxon>Teleostei</taxon>
        <taxon>Neoteleostei</taxon>
        <taxon>Acanthomorphata</taxon>
        <taxon>Ovalentaria</taxon>
        <taxon>Atherinomorphae</taxon>
        <taxon>Cyprinodontiformes</taxon>
        <taxon>Nothobranchiidae</taxon>
        <taxon>Iconisemion</taxon>
    </lineage>
</organism>
<evidence type="ECO:0000259" key="3">
    <source>
        <dbReference type="PROSITE" id="PS51339"/>
    </source>
</evidence>
<accession>A0A1A7WR06</accession>
<dbReference type="GO" id="GO:0046856">
    <property type="term" value="P:phosphatidylinositol dephosphorylation"/>
    <property type="evidence" value="ECO:0007669"/>
    <property type="project" value="TreeGrafter"/>
</dbReference>
<dbReference type="GO" id="GO:0016020">
    <property type="term" value="C:membrane"/>
    <property type="evidence" value="ECO:0007669"/>
    <property type="project" value="TreeGrafter"/>
</dbReference>
<dbReference type="InterPro" id="IPR029021">
    <property type="entry name" value="Prot-tyrosine_phosphatase-like"/>
</dbReference>
<dbReference type="InterPro" id="IPR030564">
    <property type="entry name" value="Myotubularin"/>
</dbReference>
<dbReference type="SUPFAM" id="SSF52799">
    <property type="entry name" value="(Phosphotyrosine protein) phosphatases II"/>
    <property type="match status" value="1"/>
</dbReference>
<dbReference type="GO" id="GO:0005737">
    <property type="term" value="C:cytoplasm"/>
    <property type="evidence" value="ECO:0007669"/>
    <property type="project" value="TreeGrafter"/>
</dbReference>
<gene>
    <name evidence="4" type="primary">MTMR10</name>
</gene>
<dbReference type="PROSITE" id="PS51339">
    <property type="entry name" value="PPASE_MYOTUBULARIN"/>
    <property type="match status" value="1"/>
</dbReference>
<feature type="domain" description="Myotubularin phosphatase" evidence="3">
    <location>
        <begin position="206"/>
        <end position="641"/>
    </location>
</feature>
<dbReference type="Pfam" id="PF12578">
    <property type="entry name" value="3-PAP"/>
    <property type="match status" value="1"/>
</dbReference>
<reference evidence="4" key="1">
    <citation type="submission" date="2016-05" db="EMBL/GenBank/DDBJ databases">
        <authorList>
            <person name="Lavstsen T."/>
            <person name="Jespersen J.S."/>
        </authorList>
    </citation>
    <scope>NUCLEOTIDE SEQUENCE</scope>
    <source>
        <tissue evidence="4">Brain</tissue>
    </source>
</reference>
<dbReference type="SUPFAM" id="SSF50729">
    <property type="entry name" value="PH domain-like"/>
    <property type="match status" value="1"/>
</dbReference>
<evidence type="ECO:0000256" key="1">
    <source>
        <dbReference type="ARBA" id="ARBA00007471"/>
    </source>
</evidence>
<evidence type="ECO:0000313" key="4">
    <source>
        <dbReference type="EMBL" id="SBP08173.1"/>
    </source>
</evidence>